<feature type="transmembrane region" description="Helical" evidence="1">
    <location>
        <begin position="126"/>
        <end position="146"/>
    </location>
</feature>
<dbReference type="InterPro" id="IPR052734">
    <property type="entry name" value="Nod_factor_acetyltransferase"/>
</dbReference>
<dbReference type="InterPro" id="IPR002656">
    <property type="entry name" value="Acyl_transf_3_dom"/>
</dbReference>
<protein>
    <submittedName>
        <fullName evidence="3">Acyltransferase family protein</fullName>
    </submittedName>
</protein>
<dbReference type="EMBL" id="JBBPCB010000008">
    <property type="protein sequence ID" value="MEK8181040.1"/>
    <property type="molecule type" value="Genomic_DNA"/>
</dbReference>
<feature type="transmembrane region" description="Helical" evidence="1">
    <location>
        <begin position="72"/>
        <end position="93"/>
    </location>
</feature>
<accession>A0ABU9E4V2</accession>
<feature type="transmembrane region" description="Helical" evidence="1">
    <location>
        <begin position="42"/>
        <end position="60"/>
    </location>
</feature>
<organism evidence="3 4">
    <name type="scientific">Flavobacterium buctense</name>
    <dbReference type="NCBI Taxonomy" id="1648146"/>
    <lineage>
        <taxon>Bacteria</taxon>
        <taxon>Pseudomonadati</taxon>
        <taxon>Bacteroidota</taxon>
        <taxon>Flavobacteriia</taxon>
        <taxon>Flavobacteriales</taxon>
        <taxon>Flavobacteriaceae</taxon>
        <taxon>Flavobacterium</taxon>
    </lineage>
</organism>
<gene>
    <name evidence="3" type="ORF">WMW71_11880</name>
</gene>
<evidence type="ECO:0000313" key="4">
    <source>
        <dbReference type="Proteomes" id="UP001491349"/>
    </source>
</evidence>
<sequence length="340" mass="39744">MNYKDFLNKDSTANRISWVDQVKGLTIFLVVYGHNFPFNEKYIYSFHMPLFIMMAGFFHPTVSNWDSLKKRVTTILVPYFLWSFILFAIWFFITSKYGDNLQYNLSPLNNFIGIFYSQGGRDYMDWGIPMWFLPALFMTFLIFHGLRKIKNNILFYCLLTLIPIGGFVYSRLTNINLPWSITIAMVALVFYAFGFYAFPKINAVTKKASIVLAIILGVIHFSLNYYNVKIDMYRAIYGNEFFFTVNGILGSLFVLFFFKAFPVFRFLAFIGKFSLTILALQLLALTFIKAILLYGLGQSDFNFSEWERFFYAILQIIIMIPVFFIINKYLPILNGGFKKI</sequence>
<keyword evidence="3" id="KW-0808">Transferase</keyword>
<keyword evidence="1" id="KW-0812">Transmembrane</keyword>
<feature type="transmembrane region" description="Helical" evidence="1">
    <location>
        <begin position="309"/>
        <end position="330"/>
    </location>
</feature>
<comment type="caution">
    <text evidence="3">The sequence shown here is derived from an EMBL/GenBank/DDBJ whole genome shotgun (WGS) entry which is preliminary data.</text>
</comment>
<feature type="transmembrane region" description="Helical" evidence="1">
    <location>
        <begin position="210"/>
        <end position="226"/>
    </location>
</feature>
<dbReference type="Proteomes" id="UP001491349">
    <property type="component" value="Unassembled WGS sequence"/>
</dbReference>
<proteinExistence type="predicted"/>
<dbReference type="Pfam" id="PF01757">
    <property type="entry name" value="Acyl_transf_3"/>
    <property type="match status" value="1"/>
</dbReference>
<dbReference type="RefSeq" id="WP_187660965.1">
    <property type="nucleotide sequence ID" value="NZ_JACTAB010000007.1"/>
</dbReference>
<feature type="transmembrane region" description="Helical" evidence="1">
    <location>
        <begin position="273"/>
        <end position="297"/>
    </location>
</feature>
<name>A0ABU9E4V2_9FLAO</name>
<feature type="domain" description="Acyltransferase 3" evidence="2">
    <location>
        <begin position="17"/>
        <end position="326"/>
    </location>
</feature>
<dbReference type="PANTHER" id="PTHR37312:SF1">
    <property type="entry name" value="MEMBRANE-BOUND ACYLTRANSFERASE YKRP-RELATED"/>
    <property type="match status" value="1"/>
</dbReference>
<evidence type="ECO:0000256" key="1">
    <source>
        <dbReference type="SAM" id="Phobius"/>
    </source>
</evidence>
<dbReference type="GO" id="GO:0016746">
    <property type="term" value="F:acyltransferase activity"/>
    <property type="evidence" value="ECO:0007669"/>
    <property type="project" value="UniProtKB-KW"/>
</dbReference>
<feature type="transmembrane region" description="Helical" evidence="1">
    <location>
        <begin position="178"/>
        <end position="198"/>
    </location>
</feature>
<keyword evidence="4" id="KW-1185">Reference proteome</keyword>
<dbReference type="PANTHER" id="PTHR37312">
    <property type="entry name" value="MEMBRANE-BOUND ACYLTRANSFERASE YKRP-RELATED"/>
    <property type="match status" value="1"/>
</dbReference>
<reference evidence="3 4" key="1">
    <citation type="submission" date="2024-04" db="EMBL/GenBank/DDBJ databases">
        <title>draft genome sequnece of Flavobacterium buctense JCM 30750.</title>
        <authorList>
            <person name="Kim D.-U."/>
        </authorList>
    </citation>
    <scope>NUCLEOTIDE SEQUENCE [LARGE SCALE GENOMIC DNA]</scope>
    <source>
        <strain evidence="3 4">JCM 30750</strain>
    </source>
</reference>
<evidence type="ECO:0000313" key="3">
    <source>
        <dbReference type="EMBL" id="MEK8181040.1"/>
    </source>
</evidence>
<keyword evidence="3" id="KW-0012">Acyltransferase</keyword>
<feature type="transmembrane region" description="Helical" evidence="1">
    <location>
        <begin position="153"/>
        <end position="172"/>
    </location>
</feature>
<keyword evidence="1" id="KW-0472">Membrane</keyword>
<evidence type="ECO:0000259" key="2">
    <source>
        <dbReference type="Pfam" id="PF01757"/>
    </source>
</evidence>
<keyword evidence="1" id="KW-1133">Transmembrane helix</keyword>
<feature type="transmembrane region" description="Helical" evidence="1">
    <location>
        <begin position="241"/>
        <end position="261"/>
    </location>
</feature>